<evidence type="ECO:0000313" key="7">
    <source>
        <dbReference type="Proteomes" id="UP000222542"/>
    </source>
</evidence>
<dbReference type="InterPro" id="IPR006186">
    <property type="entry name" value="Ser/Thr-sp_prot-phosphatase"/>
</dbReference>
<dbReference type="Gramene" id="PHT72532">
    <property type="protein sequence ID" value="PHT72532"/>
    <property type="gene ID" value="T459_23317"/>
</dbReference>
<dbReference type="AlphaFoldDB" id="A0A2G2YS17"/>
<dbReference type="SUPFAM" id="SSF56300">
    <property type="entry name" value="Metallo-dependent phosphatases"/>
    <property type="match status" value="1"/>
</dbReference>
<keyword evidence="2" id="KW-0479">Metal-binding</keyword>
<keyword evidence="4" id="KW-0464">Manganese</keyword>
<evidence type="ECO:0000259" key="5">
    <source>
        <dbReference type="SMART" id="SM00156"/>
    </source>
</evidence>
<evidence type="ECO:0000256" key="4">
    <source>
        <dbReference type="ARBA" id="ARBA00023211"/>
    </source>
</evidence>
<comment type="caution">
    <text evidence="6">The sequence shown here is derived from an EMBL/GenBank/DDBJ whole genome shotgun (WGS) entry which is preliminary data.</text>
</comment>
<sequence length="237" mass="27255">MTEIDLTYSYVVLEVGLFEEWLCINSSRKKSIGTTRKQELCNDGGTVEKKTHFLQLLLLICSCSSRFWLKGARRSPSVTEKVEKISDLDKQLKRCEPLKKSKIKALCLKAMEILVEESNVHALVTICGDIHEQFYDMKEQFNVGGDCPKTNYLFLRDFVDRGFYSVEIFLLLLALKVRYPDRITLIRDNYGLCELPNHIAILDLDENLIKQFHVFKAAPLEDSRGAPAKKPPPDYFL</sequence>
<proteinExistence type="predicted"/>
<dbReference type="GO" id="GO:0000724">
    <property type="term" value="P:double-strand break repair via homologous recombination"/>
    <property type="evidence" value="ECO:0000318"/>
    <property type="project" value="GO_Central"/>
</dbReference>
<protein>
    <recommendedName>
        <fullName evidence="1">protein-serine/threonine phosphatase</fullName>
        <ecNumber evidence="1">3.1.3.16</ecNumber>
    </recommendedName>
</protein>
<keyword evidence="3" id="KW-0378">Hydrolase</keyword>
<dbReference type="InterPro" id="IPR004843">
    <property type="entry name" value="Calcineurin-like_PHP"/>
</dbReference>
<accession>A0A2G2YS17</accession>
<evidence type="ECO:0000256" key="2">
    <source>
        <dbReference type="ARBA" id="ARBA00022723"/>
    </source>
</evidence>
<dbReference type="GO" id="GO:0005634">
    <property type="term" value="C:nucleus"/>
    <property type="evidence" value="ECO:0000318"/>
    <property type="project" value="GO_Central"/>
</dbReference>
<dbReference type="SMART" id="SM00156">
    <property type="entry name" value="PP2Ac"/>
    <property type="match status" value="1"/>
</dbReference>
<dbReference type="EMBL" id="AYRZ02000009">
    <property type="protein sequence ID" value="PHT72532.1"/>
    <property type="molecule type" value="Genomic_DNA"/>
</dbReference>
<evidence type="ECO:0000256" key="3">
    <source>
        <dbReference type="ARBA" id="ARBA00022801"/>
    </source>
</evidence>
<name>A0A2G2YS17_CAPAN</name>
<reference evidence="6 7" key="2">
    <citation type="journal article" date="2017" name="Genome Biol.">
        <title>New reference genome sequences of hot pepper reveal the massive evolution of plant disease-resistance genes by retroduplication.</title>
        <authorList>
            <person name="Kim S."/>
            <person name="Park J."/>
            <person name="Yeom S.I."/>
            <person name="Kim Y.M."/>
            <person name="Seo E."/>
            <person name="Kim K.T."/>
            <person name="Kim M.S."/>
            <person name="Lee J.M."/>
            <person name="Cheong K."/>
            <person name="Shin H.S."/>
            <person name="Kim S.B."/>
            <person name="Han K."/>
            <person name="Lee J."/>
            <person name="Park M."/>
            <person name="Lee H.A."/>
            <person name="Lee H.Y."/>
            <person name="Lee Y."/>
            <person name="Oh S."/>
            <person name="Lee J.H."/>
            <person name="Choi E."/>
            <person name="Choi E."/>
            <person name="Lee S.E."/>
            <person name="Jeon J."/>
            <person name="Kim H."/>
            <person name="Choi G."/>
            <person name="Song H."/>
            <person name="Lee J."/>
            <person name="Lee S.C."/>
            <person name="Kwon J.K."/>
            <person name="Lee H.Y."/>
            <person name="Koo N."/>
            <person name="Hong Y."/>
            <person name="Kim R.W."/>
            <person name="Kang W.H."/>
            <person name="Huh J.H."/>
            <person name="Kang B.C."/>
            <person name="Yang T.J."/>
            <person name="Lee Y.H."/>
            <person name="Bennetzen J.L."/>
            <person name="Choi D."/>
        </authorList>
    </citation>
    <scope>NUCLEOTIDE SEQUENCE [LARGE SCALE GENOMIC DNA]</scope>
    <source>
        <strain evidence="7">cv. CM334</strain>
    </source>
</reference>
<dbReference type="GO" id="GO:0004722">
    <property type="term" value="F:protein serine/threonine phosphatase activity"/>
    <property type="evidence" value="ECO:0000318"/>
    <property type="project" value="GO_Central"/>
</dbReference>
<keyword evidence="7" id="KW-1185">Reference proteome</keyword>
<dbReference type="GO" id="GO:0046872">
    <property type="term" value="F:metal ion binding"/>
    <property type="evidence" value="ECO:0007669"/>
    <property type="project" value="UniProtKB-KW"/>
</dbReference>
<dbReference type="Proteomes" id="UP000222542">
    <property type="component" value="Unassembled WGS sequence"/>
</dbReference>
<evidence type="ECO:0000256" key="1">
    <source>
        <dbReference type="ARBA" id="ARBA00013081"/>
    </source>
</evidence>
<organism evidence="6 7">
    <name type="scientific">Capsicum annuum</name>
    <name type="common">Capsicum pepper</name>
    <dbReference type="NCBI Taxonomy" id="4072"/>
    <lineage>
        <taxon>Eukaryota</taxon>
        <taxon>Viridiplantae</taxon>
        <taxon>Streptophyta</taxon>
        <taxon>Embryophyta</taxon>
        <taxon>Tracheophyta</taxon>
        <taxon>Spermatophyta</taxon>
        <taxon>Magnoliopsida</taxon>
        <taxon>eudicotyledons</taxon>
        <taxon>Gunneridae</taxon>
        <taxon>Pentapetalae</taxon>
        <taxon>asterids</taxon>
        <taxon>lamiids</taxon>
        <taxon>Solanales</taxon>
        <taxon>Solanaceae</taxon>
        <taxon>Solanoideae</taxon>
        <taxon>Capsiceae</taxon>
        <taxon>Capsicum</taxon>
    </lineage>
</organism>
<dbReference type="STRING" id="4072.A0A2G2YS17"/>
<reference evidence="6 7" key="1">
    <citation type="journal article" date="2014" name="Nat. Genet.">
        <title>Genome sequence of the hot pepper provides insights into the evolution of pungency in Capsicum species.</title>
        <authorList>
            <person name="Kim S."/>
            <person name="Park M."/>
            <person name="Yeom S.I."/>
            <person name="Kim Y.M."/>
            <person name="Lee J.M."/>
            <person name="Lee H.A."/>
            <person name="Seo E."/>
            <person name="Choi J."/>
            <person name="Cheong K."/>
            <person name="Kim K.T."/>
            <person name="Jung K."/>
            <person name="Lee G.W."/>
            <person name="Oh S.K."/>
            <person name="Bae C."/>
            <person name="Kim S.B."/>
            <person name="Lee H.Y."/>
            <person name="Kim S.Y."/>
            <person name="Kim M.S."/>
            <person name="Kang B.C."/>
            <person name="Jo Y.D."/>
            <person name="Yang H.B."/>
            <person name="Jeong H.J."/>
            <person name="Kang W.H."/>
            <person name="Kwon J.K."/>
            <person name="Shin C."/>
            <person name="Lim J.Y."/>
            <person name="Park J.H."/>
            <person name="Huh J.H."/>
            <person name="Kim J.S."/>
            <person name="Kim B.D."/>
            <person name="Cohen O."/>
            <person name="Paran I."/>
            <person name="Suh M.C."/>
            <person name="Lee S.B."/>
            <person name="Kim Y.K."/>
            <person name="Shin Y."/>
            <person name="Noh S.J."/>
            <person name="Park J."/>
            <person name="Seo Y.S."/>
            <person name="Kwon S.Y."/>
            <person name="Kim H.A."/>
            <person name="Park J.M."/>
            <person name="Kim H.J."/>
            <person name="Choi S.B."/>
            <person name="Bosland P.W."/>
            <person name="Reeves G."/>
            <person name="Jo S.H."/>
            <person name="Lee B.W."/>
            <person name="Cho H.T."/>
            <person name="Choi H.S."/>
            <person name="Lee M.S."/>
            <person name="Yu Y."/>
            <person name="Do Choi Y."/>
            <person name="Park B.S."/>
            <person name="van Deynze A."/>
            <person name="Ashrafi H."/>
            <person name="Hill T."/>
            <person name="Kim W.T."/>
            <person name="Pai H.S."/>
            <person name="Ahn H.K."/>
            <person name="Yeam I."/>
            <person name="Giovannoni J.J."/>
            <person name="Rose J.K."/>
            <person name="Sorensen I."/>
            <person name="Lee S.J."/>
            <person name="Kim R.W."/>
            <person name="Choi I.Y."/>
            <person name="Choi B.S."/>
            <person name="Lim J.S."/>
            <person name="Lee Y.H."/>
            <person name="Choi D."/>
        </authorList>
    </citation>
    <scope>NUCLEOTIDE SEQUENCE [LARGE SCALE GENOMIC DNA]</scope>
    <source>
        <strain evidence="7">cv. CM334</strain>
    </source>
</reference>
<dbReference type="PRINTS" id="PR00114">
    <property type="entry name" value="STPHPHTASE"/>
</dbReference>
<dbReference type="Gene3D" id="3.60.21.10">
    <property type="match status" value="1"/>
</dbReference>
<dbReference type="EC" id="3.1.3.16" evidence="1"/>
<evidence type="ECO:0000313" key="6">
    <source>
        <dbReference type="EMBL" id="PHT72532.1"/>
    </source>
</evidence>
<dbReference type="InterPro" id="IPR029052">
    <property type="entry name" value="Metallo-depent_PP-like"/>
</dbReference>
<dbReference type="Pfam" id="PF00149">
    <property type="entry name" value="Metallophos"/>
    <property type="match status" value="1"/>
</dbReference>
<dbReference type="PANTHER" id="PTHR45619">
    <property type="entry name" value="SERINE/THREONINE-PROTEIN PHOSPHATASE PP2A-RELATED"/>
    <property type="match status" value="1"/>
</dbReference>
<dbReference type="GO" id="GO:0005737">
    <property type="term" value="C:cytoplasm"/>
    <property type="evidence" value="ECO:0000318"/>
    <property type="project" value="GO_Central"/>
</dbReference>
<dbReference type="InterPro" id="IPR047129">
    <property type="entry name" value="PPA2-like"/>
</dbReference>
<dbReference type="SMR" id="A0A2G2YS17"/>
<feature type="domain" description="Serine/threonine specific protein phosphatases" evidence="5">
    <location>
        <begin position="98"/>
        <end position="229"/>
    </location>
</feature>
<gene>
    <name evidence="6" type="ORF">T459_23317</name>
</gene>